<dbReference type="AlphaFoldDB" id="A0A8X6RFE6"/>
<accession>A0A8X6RFE6</accession>
<name>A0A8X6RFE6_TRICX</name>
<protein>
    <submittedName>
        <fullName evidence="1">Uncharacterized protein</fullName>
    </submittedName>
</protein>
<dbReference type="EMBL" id="BMAU01021171">
    <property type="protein sequence ID" value="GFX93085.1"/>
    <property type="molecule type" value="Genomic_DNA"/>
</dbReference>
<dbReference type="Proteomes" id="UP000887159">
    <property type="component" value="Unassembled WGS sequence"/>
</dbReference>
<evidence type="ECO:0000313" key="2">
    <source>
        <dbReference type="Proteomes" id="UP000887159"/>
    </source>
</evidence>
<proteinExistence type="predicted"/>
<evidence type="ECO:0000313" key="1">
    <source>
        <dbReference type="EMBL" id="GFX93085.1"/>
    </source>
</evidence>
<keyword evidence="2" id="KW-1185">Reference proteome</keyword>
<sequence>MGDFMHAENADMHHLYASMHGNGKVALTMYQAQFPDECRVTEFFIGYIVNLVKHGHSTLPDMMLVGEELCAFQA</sequence>
<organism evidence="1 2">
    <name type="scientific">Trichonephila clavipes</name>
    <name type="common">Golden silk orbweaver</name>
    <name type="synonym">Nephila clavipes</name>
    <dbReference type="NCBI Taxonomy" id="2585209"/>
    <lineage>
        <taxon>Eukaryota</taxon>
        <taxon>Metazoa</taxon>
        <taxon>Ecdysozoa</taxon>
        <taxon>Arthropoda</taxon>
        <taxon>Chelicerata</taxon>
        <taxon>Arachnida</taxon>
        <taxon>Araneae</taxon>
        <taxon>Araneomorphae</taxon>
        <taxon>Entelegynae</taxon>
        <taxon>Araneoidea</taxon>
        <taxon>Nephilidae</taxon>
        <taxon>Trichonephila</taxon>
    </lineage>
</organism>
<comment type="caution">
    <text evidence="1">The sequence shown here is derived from an EMBL/GenBank/DDBJ whole genome shotgun (WGS) entry which is preliminary data.</text>
</comment>
<reference evidence="1" key="1">
    <citation type="submission" date="2020-08" db="EMBL/GenBank/DDBJ databases">
        <title>Multicomponent nature underlies the extraordinary mechanical properties of spider dragline silk.</title>
        <authorList>
            <person name="Kono N."/>
            <person name="Nakamura H."/>
            <person name="Mori M."/>
            <person name="Yoshida Y."/>
            <person name="Ohtoshi R."/>
            <person name="Malay A.D."/>
            <person name="Moran D.A.P."/>
            <person name="Tomita M."/>
            <person name="Numata K."/>
            <person name="Arakawa K."/>
        </authorList>
    </citation>
    <scope>NUCLEOTIDE SEQUENCE</scope>
</reference>
<gene>
    <name evidence="1" type="ORF">TNCV_140291</name>
</gene>